<dbReference type="GO" id="GO:1990234">
    <property type="term" value="C:transferase complex"/>
    <property type="evidence" value="ECO:0007669"/>
    <property type="project" value="UniProtKB-ARBA"/>
</dbReference>
<accession>A0AA39QSF2</accession>
<dbReference type="InterPro" id="IPR036322">
    <property type="entry name" value="WD40_repeat_dom_sf"/>
</dbReference>
<feature type="repeat" description="WD" evidence="6">
    <location>
        <begin position="312"/>
        <end position="351"/>
    </location>
</feature>
<evidence type="ECO:0000313" key="8">
    <source>
        <dbReference type="EMBL" id="KAK0508315.1"/>
    </source>
</evidence>
<evidence type="ECO:0000256" key="4">
    <source>
        <dbReference type="ARBA" id="ARBA00039789"/>
    </source>
</evidence>
<feature type="compositionally biased region" description="Acidic residues" evidence="7">
    <location>
        <begin position="364"/>
        <end position="379"/>
    </location>
</feature>
<evidence type="ECO:0000256" key="6">
    <source>
        <dbReference type="PROSITE-ProRule" id="PRU00221"/>
    </source>
</evidence>
<protein>
    <recommendedName>
        <fullName evidence="4">Mitochondrial division protein 1</fullName>
    </recommendedName>
</protein>
<gene>
    <name evidence="8" type="ORF">JMJ35_009399</name>
</gene>
<feature type="repeat" description="WD" evidence="6">
    <location>
        <begin position="270"/>
        <end position="311"/>
    </location>
</feature>
<comment type="similarity">
    <text evidence="3">Belongs to the WD repeat MDV1/CAF4 family.</text>
</comment>
<dbReference type="PANTHER" id="PTHR22847">
    <property type="entry name" value="WD40 REPEAT PROTEIN"/>
    <property type="match status" value="1"/>
</dbReference>
<dbReference type="Proteomes" id="UP001166286">
    <property type="component" value="Unassembled WGS sequence"/>
</dbReference>
<evidence type="ECO:0000313" key="9">
    <source>
        <dbReference type="Proteomes" id="UP001166286"/>
    </source>
</evidence>
<name>A0AA39QSF2_9LECA</name>
<comment type="function">
    <text evidence="5">Involved in mitochondrial fission. Acts as an adapter protein required to form mitochondrial fission complexes. Formation of these complexes is required to promote constriction and fission of the mitochondrial compartment at a late step in mitochondrial division.</text>
</comment>
<dbReference type="PROSITE" id="PS50294">
    <property type="entry name" value="WD_REPEATS_REGION"/>
    <property type="match status" value="1"/>
</dbReference>
<evidence type="ECO:0000256" key="2">
    <source>
        <dbReference type="ARBA" id="ARBA00022737"/>
    </source>
</evidence>
<dbReference type="PANTHER" id="PTHR22847:SF637">
    <property type="entry name" value="WD REPEAT DOMAIN 5B"/>
    <property type="match status" value="1"/>
</dbReference>
<reference evidence="8" key="1">
    <citation type="submission" date="2023-03" db="EMBL/GenBank/DDBJ databases">
        <title>Complete genome of Cladonia borealis.</title>
        <authorList>
            <person name="Park H."/>
        </authorList>
    </citation>
    <scope>NUCLEOTIDE SEQUENCE</scope>
    <source>
        <strain evidence="8">ANT050790</strain>
    </source>
</reference>
<feature type="region of interest" description="Disordered" evidence="7">
    <location>
        <begin position="352"/>
        <end position="379"/>
    </location>
</feature>
<dbReference type="Gene3D" id="2.130.10.10">
    <property type="entry name" value="YVTN repeat-like/Quinoprotein amine dehydrogenase"/>
    <property type="match status" value="2"/>
</dbReference>
<dbReference type="InterPro" id="IPR020472">
    <property type="entry name" value="WD40_PAC1"/>
</dbReference>
<dbReference type="SUPFAM" id="SSF50978">
    <property type="entry name" value="WD40 repeat-like"/>
    <property type="match status" value="1"/>
</dbReference>
<sequence>MSRSTDPDHFFQTTHSLTETRRKTLKSKNKSGNPIRLPSKVLALIADPQDAGAVYVAESGGTARRLVLETGETSHLYRCPTNPTAPLTSLALSPKNDTLFAGSWDKSIWSWDRQSCVRRKQYKGHTDFVKCVLCLSLKGIEILASGSADGSIIIWNVESGGRLFVLKTLGRGILDLAVDPESLDYDTESEGDGHGEITIFSASSLGEIRRWALKKDLSAAMEIENDKPITQHETSVYKLSFDTDGDLWTASADTIIHCLSRHHSFAPSLTLSHSDYVRSIAIDEVGGYIVSAGRDEGVKVWDKGSGELKTVFEGHFEEVMSVVVVGRRAVSGGIDGTVRVWGLDVESLERAGKEAEDLGNGVEGEGEGEENPFGIDEDEMRELEELMEDGE</sequence>
<dbReference type="InterPro" id="IPR015943">
    <property type="entry name" value="WD40/YVTN_repeat-like_dom_sf"/>
</dbReference>
<dbReference type="InterPro" id="IPR001680">
    <property type="entry name" value="WD40_rpt"/>
</dbReference>
<evidence type="ECO:0000256" key="1">
    <source>
        <dbReference type="ARBA" id="ARBA00022574"/>
    </source>
</evidence>
<dbReference type="PRINTS" id="PR00320">
    <property type="entry name" value="GPROTEINBRPT"/>
</dbReference>
<dbReference type="InterPro" id="IPR019775">
    <property type="entry name" value="WD40_repeat_CS"/>
</dbReference>
<dbReference type="PROSITE" id="PS00678">
    <property type="entry name" value="WD_REPEATS_1"/>
    <property type="match status" value="1"/>
</dbReference>
<dbReference type="EMBL" id="JAFEKC020000021">
    <property type="protein sequence ID" value="KAK0508315.1"/>
    <property type="molecule type" value="Genomic_DNA"/>
</dbReference>
<feature type="repeat" description="WD" evidence="6">
    <location>
        <begin position="122"/>
        <end position="165"/>
    </location>
</feature>
<evidence type="ECO:0000256" key="5">
    <source>
        <dbReference type="ARBA" id="ARBA00043913"/>
    </source>
</evidence>
<evidence type="ECO:0000256" key="3">
    <source>
        <dbReference type="ARBA" id="ARBA00038415"/>
    </source>
</evidence>
<proteinExistence type="inferred from homology"/>
<dbReference type="PROSITE" id="PS50082">
    <property type="entry name" value="WD_REPEATS_2"/>
    <property type="match status" value="3"/>
</dbReference>
<organism evidence="8 9">
    <name type="scientific">Cladonia borealis</name>
    <dbReference type="NCBI Taxonomy" id="184061"/>
    <lineage>
        <taxon>Eukaryota</taxon>
        <taxon>Fungi</taxon>
        <taxon>Dikarya</taxon>
        <taxon>Ascomycota</taxon>
        <taxon>Pezizomycotina</taxon>
        <taxon>Lecanoromycetes</taxon>
        <taxon>OSLEUM clade</taxon>
        <taxon>Lecanoromycetidae</taxon>
        <taxon>Lecanorales</taxon>
        <taxon>Lecanorineae</taxon>
        <taxon>Cladoniaceae</taxon>
        <taxon>Cladonia</taxon>
    </lineage>
</organism>
<keyword evidence="2" id="KW-0677">Repeat</keyword>
<keyword evidence="1 6" id="KW-0853">WD repeat</keyword>
<keyword evidence="9" id="KW-1185">Reference proteome</keyword>
<dbReference type="AlphaFoldDB" id="A0AA39QSF2"/>
<dbReference type="SMART" id="SM00320">
    <property type="entry name" value="WD40"/>
    <property type="match status" value="5"/>
</dbReference>
<dbReference type="Pfam" id="PF00400">
    <property type="entry name" value="WD40"/>
    <property type="match status" value="4"/>
</dbReference>
<evidence type="ECO:0000256" key="7">
    <source>
        <dbReference type="SAM" id="MobiDB-lite"/>
    </source>
</evidence>
<comment type="caution">
    <text evidence="8">The sequence shown here is derived from an EMBL/GenBank/DDBJ whole genome shotgun (WGS) entry which is preliminary data.</text>
</comment>